<dbReference type="GO" id="GO:0003677">
    <property type="term" value="F:DNA binding"/>
    <property type="evidence" value="ECO:0007669"/>
    <property type="project" value="InterPro"/>
</dbReference>
<dbReference type="Pfam" id="PF09905">
    <property type="entry name" value="VF530"/>
    <property type="match status" value="1"/>
</dbReference>
<evidence type="ECO:0000313" key="2">
    <source>
        <dbReference type="EMBL" id="MBC8207769.1"/>
    </source>
</evidence>
<feature type="region of interest" description="Disordered" evidence="1">
    <location>
        <begin position="1"/>
        <end position="25"/>
    </location>
</feature>
<name>A0A8J6N9L4_9BACT</name>
<dbReference type="InterPro" id="IPR036361">
    <property type="entry name" value="SAP_dom_sf"/>
</dbReference>
<sequence>MNDNKTDQNNQTQADPGVIKNTPHVNDPMHGVTLEMILTRLVQRYGWDKLSAKISINCFSKDPSIKSSLKFLRKTPWARKKVESLYLRTRFIKQK</sequence>
<proteinExistence type="predicted"/>
<reference evidence="2 3" key="1">
    <citation type="submission" date="2020-08" db="EMBL/GenBank/DDBJ databases">
        <title>Bridging the membrane lipid divide: bacteria of the FCB group superphylum have the potential to synthesize archaeal ether lipids.</title>
        <authorList>
            <person name="Villanueva L."/>
            <person name="Von Meijenfeldt F.A.B."/>
            <person name="Westbye A.B."/>
            <person name="Yadav S."/>
            <person name="Hopmans E.C."/>
            <person name="Dutilh B.E."/>
            <person name="Sinninghe Damste J.S."/>
        </authorList>
    </citation>
    <scope>NUCLEOTIDE SEQUENCE [LARGE SCALE GENOMIC DNA]</scope>
    <source>
        <strain evidence="2">NIOZ-UU81</strain>
    </source>
</reference>
<protein>
    <submittedName>
        <fullName evidence="2">DUF2132 domain-containing protein</fullName>
    </submittedName>
</protein>
<dbReference type="Proteomes" id="UP000599024">
    <property type="component" value="Unassembled WGS sequence"/>
</dbReference>
<organism evidence="2 3">
    <name type="scientific">Candidatus Desulfatifera sulfidica</name>
    <dbReference type="NCBI Taxonomy" id="2841691"/>
    <lineage>
        <taxon>Bacteria</taxon>
        <taxon>Pseudomonadati</taxon>
        <taxon>Thermodesulfobacteriota</taxon>
        <taxon>Desulfobulbia</taxon>
        <taxon>Desulfobulbales</taxon>
        <taxon>Desulfobulbaceae</taxon>
        <taxon>Candidatus Desulfatifera</taxon>
    </lineage>
</organism>
<dbReference type="AlphaFoldDB" id="A0A8J6N9L4"/>
<dbReference type="Gene3D" id="1.10.720.30">
    <property type="entry name" value="SAP domain"/>
    <property type="match status" value="1"/>
</dbReference>
<accession>A0A8J6N9L4</accession>
<evidence type="ECO:0000313" key="3">
    <source>
        <dbReference type="Proteomes" id="UP000599024"/>
    </source>
</evidence>
<gene>
    <name evidence="2" type="ORF">H8E79_01190</name>
</gene>
<comment type="caution">
    <text evidence="2">The sequence shown here is derived from an EMBL/GenBank/DDBJ whole genome shotgun (WGS) entry which is preliminary data.</text>
</comment>
<dbReference type="EMBL" id="JACNLK010000014">
    <property type="protein sequence ID" value="MBC8207769.1"/>
    <property type="molecule type" value="Genomic_DNA"/>
</dbReference>
<dbReference type="InterPro" id="IPR018668">
    <property type="entry name" value="DNA-binding_VF530-like"/>
</dbReference>
<evidence type="ECO:0000256" key="1">
    <source>
        <dbReference type="SAM" id="MobiDB-lite"/>
    </source>
</evidence>